<gene>
    <name evidence="1" type="ORF">J2S64_000697</name>
</gene>
<dbReference type="RefSeq" id="WP_310288164.1">
    <property type="nucleotide sequence ID" value="NZ_BAAAWO010000001.1"/>
</dbReference>
<protein>
    <submittedName>
        <fullName evidence="1">MinD-like ATPase involved in chromosome partitioning or flagellar assembly</fullName>
    </submittedName>
</protein>
<dbReference type="SUPFAM" id="SSF52540">
    <property type="entry name" value="P-loop containing nucleoside triphosphate hydrolases"/>
    <property type="match status" value="1"/>
</dbReference>
<accession>A0ABU2BFA5</accession>
<organism evidence="1 2">
    <name type="scientific">Paeniglutamicibacter sulfureus</name>
    <dbReference type="NCBI Taxonomy" id="43666"/>
    <lineage>
        <taxon>Bacteria</taxon>
        <taxon>Bacillati</taxon>
        <taxon>Actinomycetota</taxon>
        <taxon>Actinomycetes</taxon>
        <taxon>Micrococcales</taxon>
        <taxon>Micrococcaceae</taxon>
        <taxon>Paeniglutamicibacter</taxon>
    </lineage>
</organism>
<keyword evidence="2" id="KW-1185">Reference proteome</keyword>
<proteinExistence type="predicted"/>
<sequence length="416" mass="43471">MNISVVVHGDDGVVVDKLESHRGVLTVARSCAEIAEVIALCETGLADAVILAGPAEEVDTQDIDSMIERGVPVVVLCDDVAQGQRLGAAGAYVSPTGTLAAELGILVTRARAELGHRERGPDPAHAGEPAKGTTGKRARVVVFWGPVGSTGRSLVALNYAVECALGDEDVVLLDADTYGASQAVQLGLLDEAAGIAQICRTVDSGRFDATKLERICAPVVIAGARMRVATGLPRASRWPELRPTALRRAVLALQEGCDTIVVDVAAPLELDEELSFDTAAPQRNGVTAAMLRVADEIYAVGAADSIGVPRLIRALEELHEVLGELEVKVVFNKVSAANVGASPRQALAETWERFGPEIPVAAYLPHDAAAVDAALLAGSALAEIAPHSGLRVAIAGLAGRRIRAKTPLLRRFTPSM</sequence>
<evidence type="ECO:0000313" key="2">
    <source>
        <dbReference type="Proteomes" id="UP001183817"/>
    </source>
</evidence>
<dbReference type="EMBL" id="JAVDYI010000001">
    <property type="protein sequence ID" value="MDR7357006.1"/>
    <property type="molecule type" value="Genomic_DNA"/>
</dbReference>
<comment type="caution">
    <text evidence="1">The sequence shown here is derived from an EMBL/GenBank/DDBJ whole genome shotgun (WGS) entry which is preliminary data.</text>
</comment>
<dbReference type="Proteomes" id="UP001183817">
    <property type="component" value="Unassembled WGS sequence"/>
</dbReference>
<name>A0ABU2BFA5_9MICC</name>
<reference evidence="1 2" key="1">
    <citation type="submission" date="2023-07" db="EMBL/GenBank/DDBJ databases">
        <title>Sequencing the genomes of 1000 actinobacteria strains.</title>
        <authorList>
            <person name="Klenk H.-P."/>
        </authorList>
    </citation>
    <scope>NUCLEOTIDE SEQUENCE [LARGE SCALE GENOMIC DNA]</scope>
    <source>
        <strain evidence="1 2">DSM 20167</strain>
    </source>
</reference>
<dbReference type="Gene3D" id="3.40.50.300">
    <property type="entry name" value="P-loop containing nucleotide triphosphate hydrolases"/>
    <property type="match status" value="1"/>
</dbReference>
<evidence type="ECO:0000313" key="1">
    <source>
        <dbReference type="EMBL" id="MDR7357006.1"/>
    </source>
</evidence>
<dbReference type="InterPro" id="IPR027417">
    <property type="entry name" value="P-loop_NTPase"/>
</dbReference>